<dbReference type="Gene3D" id="3.40.50.410">
    <property type="entry name" value="von Willebrand factor, type A domain"/>
    <property type="match status" value="1"/>
</dbReference>
<reference evidence="4" key="1">
    <citation type="submission" date="2022-11" db="UniProtKB">
        <authorList>
            <consortium name="WormBaseParasite"/>
        </authorList>
    </citation>
    <scope>IDENTIFICATION</scope>
</reference>
<dbReference type="PANTHER" id="PTHR10857:SF106">
    <property type="entry name" value="C2 DOMAIN-CONTAINING PROTEIN"/>
    <property type="match status" value="1"/>
</dbReference>
<evidence type="ECO:0000259" key="2">
    <source>
        <dbReference type="SMART" id="SM00327"/>
    </source>
</evidence>
<organism evidence="3 4">
    <name type="scientific">Plectus sambesii</name>
    <dbReference type="NCBI Taxonomy" id="2011161"/>
    <lineage>
        <taxon>Eukaryota</taxon>
        <taxon>Metazoa</taxon>
        <taxon>Ecdysozoa</taxon>
        <taxon>Nematoda</taxon>
        <taxon>Chromadorea</taxon>
        <taxon>Plectida</taxon>
        <taxon>Plectina</taxon>
        <taxon>Plectoidea</taxon>
        <taxon>Plectidae</taxon>
        <taxon>Plectus</taxon>
    </lineage>
</organism>
<name>A0A914XQU7_9BILA</name>
<dbReference type="PANTHER" id="PTHR10857">
    <property type="entry name" value="COPINE"/>
    <property type="match status" value="1"/>
</dbReference>
<sequence length="300" mass="32830">NGNPVDSRSLHYIHPHEPNQYMIALQSVGEIIEDYDTDKMFPALGFGAKVPPQYEVSHEFFLNFHPTDPLCRGVEGILAAYRQAIISVQLYGPTNFAPVIYHVAKFAQAAARDGSHYFVLLIVTDGIVTDMERTRDAIVHASALPMSIIIVGVGQEDFSAMEALDSDKQRLKATNGSFAQRDIVQFVPFRKYQHSGSNWTAAQAALAKEVLCEVPKQLTTWMRSRGIVPKPPPPQYAGNNAPAVPYPPGLGGAIPPSTYSSPPQNYAPQTAYSQFQGAAPLPPPPAYSMYSQAPTFPPPY</sequence>
<feature type="domain" description="VWFA" evidence="2">
    <location>
        <begin position="4"/>
        <end position="188"/>
    </location>
</feature>
<dbReference type="WBParaSite" id="PSAMB.scaffold9824size4594.g32772.t1">
    <property type="protein sequence ID" value="PSAMB.scaffold9824size4594.g32772.t1"/>
    <property type="gene ID" value="PSAMB.scaffold9824size4594.g32772"/>
</dbReference>
<dbReference type="SUPFAM" id="SSF53300">
    <property type="entry name" value="vWA-like"/>
    <property type="match status" value="1"/>
</dbReference>
<dbReference type="Pfam" id="PF07002">
    <property type="entry name" value="Copine"/>
    <property type="match status" value="1"/>
</dbReference>
<dbReference type="InterPro" id="IPR045052">
    <property type="entry name" value="Copine"/>
</dbReference>
<dbReference type="InterPro" id="IPR010734">
    <property type="entry name" value="Copine_C"/>
</dbReference>
<accession>A0A914XQU7</accession>
<dbReference type="GO" id="GO:0005544">
    <property type="term" value="F:calcium-dependent phospholipid binding"/>
    <property type="evidence" value="ECO:0007669"/>
    <property type="project" value="InterPro"/>
</dbReference>
<proteinExistence type="predicted"/>
<dbReference type="InterPro" id="IPR002035">
    <property type="entry name" value="VWF_A"/>
</dbReference>
<evidence type="ECO:0000313" key="4">
    <source>
        <dbReference type="WBParaSite" id="PSAMB.scaffold9824size4594.g32772.t1"/>
    </source>
</evidence>
<dbReference type="SMART" id="SM00327">
    <property type="entry name" value="VWA"/>
    <property type="match status" value="1"/>
</dbReference>
<keyword evidence="3" id="KW-1185">Reference proteome</keyword>
<dbReference type="AlphaFoldDB" id="A0A914XQU7"/>
<evidence type="ECO:0000256" key="1">
    <source>
        <dbReference type="SAM" id="MobiDB-lite"/>
    </source>
</evidence>
<dbReference type="GO" id="GO:0005886">
    <property type="term" value="C:plasma membrane"/>
    <property type="evidence" value="ECO:0007669"/>
    <property type="project" value="TreeGrafter"/>
</dbReference>
<dbReference type="GO" id="GO:0071277">
    <property type="term" value="P:cellular response to calcium ion"/>
    <property type="evidence" value="ECO:0007669"/>
    <property type="project" value="TreeGrafter"/>
</dbReference>
<feature type="region of interest" description="Disordered" evidence="1">
    <location>
        <begin position="247"/>
        <end position="300"/>
    </location>
</feature>
<feature type="compositionally biased region" description="Polar residues" evidence="1">
    <location>
        <begin position="257"/>
        <end position="276"/>
    </location>
</feature>
<protein>
    <submittedName>
        <fullName evidence="4">VWFA domain-containing protein</fullName>
    </submittedName>
</protein>
<dbReference type="InterPro" id="IPR036465">
    <property type="entry name" value="vWFA_dom_sf"/>
</dbReference>
<evidence type="ECO:0000313" key="3">
    <source>
        <dbReference type="Proteomes" id="UP000887566"/>
    </source>
</evidence>
<dbReference type="Proteomes" id="UP000887566">
    <property type="component" value="Unplaced"/>
</dbReference>